<keyword evidence="2" id="KW-1185">Reference proteome</keyword>
<organism evidence="1 2">
    <name type="scientific">Trichinella spiralis</name>
    <name type="common">Trichina worm</name>
    <dbReference type="NCBI Taxonomy" id="6334"/>
    <lineage>
        <taxon>Eukaryota</taxon>
        <taxon>Metazoa</taxon>
        <taxon>Ecdysozoa</taxon>
        <taxon>Nematoda</taxon>
        <taxon>Enoplea</taxon>
        <taxon>Dorylaimia</taxon>
        <taxon>Trichinellida</taxon>
        <taxon>Trichinellidae</taxon>
        <taxon>Trichinella</taxon>
    </lineage>
</organism>
<evidence type="ECO:0000313" key="1">
    <source>
        <dbReference type="EMBL" id="KRY36109.1"/>
    </source>
</evidence>
<proteinExistence type="predicted"/>
<comment type="caution">
    <text evidence="1">The sequence shown here is derived from an EMBL/GenBank/DDBJ whole genome shotgun (WGS) entry which is preliminary data.</text>
</comment>
<protein>
    <submittedName>
        <fullName evidence="1">Uncharacterized protein</fullName>
    </submittedName>
</protein>
<evidence type="ECO:0000313" key="2">
    <source>
        <dbReference type="Proteomes" id="UP000054776"/>
    </source>
</evidence>
<reference evidence="1 2" key="1">
    <citation type="submission" date="2015-01" db="EMBL/GenBank/DDBJ databases">
        <title>Evolution of Trichinella species and genotypes.</title>
        <authorList>
            <person name="Korhonen P.K."/>
            <person name="Edoardo P."/>
            <person name="Giuseppe L.R."/>
            <person name="Gasser R.B."/>
        </authorList>
    </citation>
    <scope>NUCLEOTIDE SEQUENCE [LARGE SCALE GENOMIC DNA]</scope>
    <source>
        <strain evidence="1">ISS3</strain>
    </source>
</reference>
<dbReference type="AlphaFoldDB" id="A0A0V1BGK6"/>
<dbReference type="EMBL" id="JYDH01000046">
    <property type="protein sequence ID" value="KRY36109.1"/>
    <property type="molecule type" value="Genomic_DNA"/>
</dbReference>
<dbReference type="InParanoid" id="A0A0V1BGK6"/>
<name>A0A0V1BGK6_TRISP</name>
<accession>A0A0V1BGK6</accession>
<gene>
    <name evidence="1" type="ORF">T01_15469</name>
</gene>
<sequence length="62" mass="7044">MTNRRMDDLELELSKEKRKQGLTRLSVHGLLVSLLLLSAKRSSTLLVLVDLKSVDFHPVSQQ</sequence>
<dbReference type="Proteomes" id="UP000054776">
    <property type="component" value="Unassembled WGS sequence"/>
</dbReference>